<organism evidence="2 3">
    <name type="scientific">Oedothorax gibbosus</name>
    <dbReference type="NCBI Taxonomy" id="931172"/>
    <lineage>
        <taxon>Eukaryota</taxon>
        <taxon>Metazoa</taxon>
        <taxon>Ecdysozoa</taxon>
        <taxon>Arthropoda</taxon>
        <taxon>Chelicerata</taxon>
        <taxon>Arachnida</taxon>
        <taxon>Araneae</taxon>
        <taxon>Araneomorphae</taxon>
        <taxon>Entelegynae</taxon>
        <taxon>Araneoidea</taxon>
        <taxon>Linyphiidae</taxon>
        <taxon>Erigoninae</taxon>
        <taxon>Oedothorax</taxon>
    </lineage>
</organism>
<evidence type="ECO:0000313" key="3">
    <source>
        <dbReference type="Proteomes" id="UP000827092"/>
    </source>
</evidence>
<dbReference type="AlphaFoldDB" id="A0AAV6VFN8"/>
<name>A0AAV6VFN8_9ARAC</name>
<evidence type="ECO:0000313" key="2">
    <source>
        <dbReference type="EMBL" id="KAG8194433.1"/>
    </source>
</evidence>
<protein>
    <submittedName>
        <fullName evidence="2">Uncharacterized protein</fullName>
    </submittedName>
</protein>
<dbReference type="EMBL" id="JAFNEN010000103">
    <property type="protein sequence ID" value="KAG8194433.1"/>
    <property type="molecule type" value="Genomic_DNA"/>
</dbReference>
<gene>
    <name evidence="2" type="ORF">JTE90_011042</name>
</gene>
<sequence length="148" mass="16279">MVNRPLVFSKTVAKVMGVSILSRETTGWLGGPEMGGSGKIKKPTPWALSTVARGLSTHVPLHFSGNFTHAHYSWRTETSHARAAFSTRDACSHHEATKRGKASQWARSRGRNPLPRTSFLIRTRGNYTRGGSAALFRDILAKGKYCPK</sequence>
<reference evidence="2 3" key="1">
    <citation type="journal article" date="2022" name="Nat. Ecol. Evol.">
        <title>A masculinizing supergene underlies an exaggerated male reproductive morph in a spider.</title>
        <authorList>
            <person name="Hendrickx F."/>
            <person name="De Corte Z."/>
            <person name="Sonet G."/>
            <person name="Van Belleghem S.M."/>
            <person name="Kostlbacher S."/>
            <person name="Vangestel C."/>
        </authorList>
    </citation>
    <scope>NUCLEOTIDE SEQUENCE [LARGE SCALE GENOMIC DNA]</scope>
    <source>
        <strain evidence="2">W744_W776</strain>
    </source>
</reference>
<keyword evidence="3" id="KW-1185">Reference proteome</keyword>
<evidence type="ECO:0000256" key="1">
    <source>
        <dbReference type="SAM" id="MobiDB-lite"/>
    </source>
</evidence>
<feature type="region of interest" description="Disordered" evidence="1">
    <location>
        <begin position="92"/>
        <end position="116"/>
    </location>
</feature>
<dbReference type="Proteomes" id="UP000827092">
    <property type="component" value="Unassembled WGS sequence"/>
</dbReference>
<proteinExistence type="predicted"/>
<accession>A0AAV6VFN8</accession>
<comment type="caution">
    <text evidence="2">The sequence shown here is derived from an EMBL/GenBank/DDBJ whole genome shotgun (WGS) entry which is preliminary data.</text>
</comment>